<gene>
    <name evidence="11" type="ORF">O3P69_007630</name>
</gene>
<dbReference type="PROSITE" id="PS50835">
    <property type="entry name" value="IG_LIKE"/>
    <property type="match status" value="5"/>
</dbReference>
<dbReference type="Pfam" id="PF13927">
    <property type="entry name" value="Ig_3"/>
    <property type="match status" value="2"/>
</dbReference>
<sequence>MASGHVVTRETRWAGSVASESLVAIQLPGFTRKLIFNREDVYLRRGFRRLAHSSPSPSSSSRRVDTTSMRLLMQAKARARWRWWWWWWWWGWTAAVAVAGVRGGGSGNNGEQIFATTPSHQTAVLGATAVLPCRVLNRRGLVQWTRDGFGLGTHRNLAGFERYSMIGSDEEGDFSLRISPVHLEDDAEYQCQVSSATELPLRSQVARLTVFAPPDRPKVTQPPVATAGVPLTLTCSSSGGRPAPEIQWLDGSGGVIHKGVDHTQKPMEDGKRMYARATLTFTPTRHHHGRTLTCLTHNPALNTPLDAKVRLNVEYPPEVQLEFLPEELSEGVEASVTCRVEANPSELTYRWFRGGSEVTGAQGPTLPLGLLSRSDNAVPVACEVTNSVGTSRKTQSLNVRYAPLFVTAPSSQSSEPGKVVTLKCRVDANPPPEIIWTRSHHSKVVGRGSELMVSATAASAGLYICSARSPGFAPLEGRVHLRLRGPPLIKAQAVVAVPEGEPAVLRCGVVAVPHPVAVTWTREGASVNSENGHSVKEEQRADGVVSTLTINRTTTKDFASYNCSVINEYGVDTRQILLQRQPVVPLMVVVGGGAGVVLVVVVVILFILCGRKRQARGPKDKAAEAGAVVVEKKSTSSSTSSVAAVGGGGGGLGGLGGLSGVGAREENSVGSNMGTAMKMMPTSLLAHDNQSTGQESDAKDTEIRTSSSLSAVDRDSDSGWEKESSKASPREPQAAPLAQPRYSVGSTVFTPPDQGYISYVDYTRDYSPVPVSVGESYQQFQVGGPFARSTPASDPPSSLPSSVAPPPYSPSPHGNADINGGPNGRVHASANGKVVNGNGINGTLKHALLQDLKQELKRDLSQDLDSTVLHSKYIIPPQSKIKPGTLV</sequence>
<dbReference type="SMART" id="SM00408">
    <property type="entry name" value="IGc2"/>
    <property type="match status" value="5"/>
</dbReference>
<evidence type="ECO:0000256" key="7">
    <source>
        <dbReference type="ARBA" id="ARBA00023319"/>
    </source>
</evidence>
<keyword evidence="2 9" id="KW-0812">Transmembrane</keyword>
<organism evidence="11 12">
    <name type="scientific">Scylla paramamosain</name>
    <name type="common">Mud crab</name>
    <dbReference type="NCBI Taxonomy" id="85552"/>
    <lineage>
        <taxon>Eukaryota</taxon>
        <taxon>Metazoa</taxon>
        <taxon>Ecdysozoa</taxon>
        <taxon>Arthropoda</taxon>
        <taxon>Crustacea</taxon>
        <taxon>Multicrustacea</taxon>
        <taxon>Malacostraca</taxon>
        <taxon>Eumalacostraca</taxon>
        <taxon>Eucarida</taxon>
        <taxon>Decapoda</taxon>
        <taxon>Pleocyemata</taxon>
        <taxon>Brachyura</taxon>
        <taxon>Eubrachyura</taxon>
        <taxon>Portunoidea</taxon>
        <taxon>Portunidae</taxon>
        <taxon>Portuninae</taxon>
        <taxon>Scylla</taxon>
    </lineage>
</organism>
<feature type="domain" description="Ig-like" evidence="10">
    <location>
        <begin position="217"/>
        <end position="310"/>
    </location>
</feature>
<dbReference type="InterPro" id="IPR013783">
    <property type="entry name" value="Ig-like_fold"/>
</dbReference>
<feature type="region of interest" description="Disordered" evidence="8">
    <location>
        <begin position="688"/>
        <end position="750"/>
    </location>
</feature>
<keyword evidence="12" id="KW-1185">Reference proteome</keyword>
<feature type="domain" description="Ig-like" evidence="10">
    <location>
        <begin position="403"/>
        <end position="469"/>
    </location>
</feature>
<evidence type="ECO:0000256" key="3">
    <source>
        <dbReference type="ARBA" id="ARBA00022989"/>
    </source>
</evidence>
<keyword evidence="7" id="KW-0393">Immunoglobulin domain</keyword>
<dbReference type="SUPFAM" id="SSF48726">
    <property type="entry name" value="Immunoglobulin"/>
    <property type="match status" value="5"/>
</dbReference>
<name>A0AAW0UZA6_SCYPA</name>
<evidence type="ECO:0000259" key="10">
    <source>
        <dbReference type="PROSITE" id="PS50835"/>
    </source>
</evidence>
<dbReference type="InterPro" id="IPR003599">
    <property type="entry name" value="Ig_sub"/>
</dbReference>
<dbReference type="EMBL" id="JARAKH010000004">
    <property type="protein sequence ID" value="KAK8404513.1"/>
    <property type="molecule type" value="Genomic_DNA"/>
</dbReference>
<dbReference type="PANTHER" id="PTHR11640:SF31">
    <property type="entry name" value="IRREGULAR CHIASM C-ROUGHEST PROTEIN-RELATED"/>
    <property type="match status" value="1"/>
</dbReference>
<dbReference type="PANTHER" id="PTHR11640">
    <property type="entry name" value="NEPHRIN"/>
    <property type="match status" value="1"/>
</dbReference>
<evidence type="ECO:0000256" key="8">
    <source>
        <dbReference type="SAM" id="MobiDB-lite"/>
    </source>
</evidence>
<keyword evidence="4 9" id="KW-0472">Membrane</keyword>
<feature type="domain" description="Ig-like" evidence="10">
    <location>
        <begin position="111"/>
        <end position="209"/>
    </location>
</feature>
<dbReference type="GO" id="GO:0098609">
    <property type="term" value="P:cell-cell adhesion"/>
    <property type="evidence" value="ECO:0007669"/>
    <property type="project" value="TreeGrafter"/>
</dbReference>
<keyword evidence="5" id="KW-1015">Disulfide bond</keyword>
<dbReference type="Gene3D" id="2.60.40.10">
    <property type="entry name" value="Immunoglobulins"/>
    <property type="match status" value="5"/>
</dbReference>
<evidence type="ECO:0000256" key="9">
    <source>
        <dbReference type="SAM" id="Phobius"/>
    </source>
</evidence>
<dbReference type="GO" id="GO:0005911">
    <property type="term" value="C:cell-cell junction"/>
    <property type="evidence" value="ECO:0007669"/>
    <property type="project" value="TreeGrafter"/>
</dbReference>
<dbReference type="CDD" id="cd00096">
    <property type="entry name" value="Ig"/>
    <property type="match status" value="1"/>
</dbReference>
<feature type="domain" description="Ig-like" evidence="10">
    <location>
        <begin position="317"/>
        <end position="398"/>
    </location>
</feature>
<dbReference type="Pfam" id="PF08205">
    <property type="entry name" value="C2-set_2"/>
    <property type="match status" value="1"/>
</dbReference>
<protein>
    <recommendedName>
        <fullName evidence="10">Ig-like domain-containing protein</fullName>
    </recommendedName>
</protein>
<dbReference type="InterPro" id="IPR051275">
    <property type="entry name" value="Cell_adhesion_signaling"/>
</dbReference>
<feature type="domain" description="Ig-like" evidence="10">
    <location>
        <begin position="486"/>
        <end position="579"/>
    </location>
</feature>
<evidence type="ECO:0000313" key="11">
    <source>
        <dbReference type="EMBL" id="KAK8404513.1"/>
    </source>
</evidence>
<proteinExistence type="predicted"/>
<dbReference type="InterPro" id="IPR036179">
    <property type="entry name" value="Ig-like_dom_sf"/>
</dbReference>
<dbReference type="GO" id="GO:0005886">
    <property type="term" value="C:plasma membrane"/>
    <property type="evidence" value="ECO:0007669"/>
    <property type="project" value="TreeGrafter"/>
</dbReference>
<feature type="compositionally biased region" description="Pro residues" evidence="8">
    <location>
        <begin position="793"/>
        <end position="810"/>
    </location>
</feature>
<feature type="region of interest" description="Disordered" evidence="8">
    <location>
        <begin position="784"/>
        <end position="831"/>
    </location>
</feature>
<keyword evidence="6" id="KW-0325">Glycoprotein</keyword>
<feature type="compositionally biased region" description="Basic and acidic residues" evidence="8">
    <location>
        <begin position="712"/>
        <end position="729"/>
    </location>
</feature>
<dbReference type="Proteomes" id="UP001487740">
    <property type="component" value="Unassembled WGS sequence"/>
</dbReference>
<evidence type="ECO:0000256" key="1">
    <source>
        <dbReference type="ARBA" id="ARBA00004479"/>
    </source>
</evidence>
<evidence type="ECO:0000313" key="12">
    <source>
        <dbReference type="Proteomes" id="UP001487740"/>
    </source>
</evidence>
<evidence type="ECO:0000256" key="2">
    <source>
        <dbReference type="ARBA" id="ARBA00022692"/>
    </source>
</evidence>
<dbReference type="SMART" id="SM00409">
    <property type="entry name" value="IG"/>
    <property type="match status" value="5"/>
</dbReference>
<dbReference type="InterPro" id="IPR007110">
    <property type="entry name" value="Ig-like_dom"/>
</dbReference>
<evidence type="ECO:0000256" key="6">
    <source>
        <dbReference type="ARBA" id="ARBA00023180"/>
    </source>
</evidence>
<feature type="transmembrane region" description="Helical" evidence="9">
    <location>
        <begin position="583"/>
        <end position="609"/>
    </location>
</feature>
<keyword evidence="3 9" id="KW-1133">Transmembrane helix</keyword>
<dbReference type="GO" id="GO:0050839">
    <property type="term" value="F:cell adhesion molecule binding"/>
    <property type="evidence" value="ECO:0007669"/>
    <property type="project" value="TreeGrafter"/>
</dbReference>
<dbReference type="InterPro" id="IPR013106">
    <property type="entry name" value="Ig_V-set"/>
</dbReference>
<evidence type="ECO:0000256" key="4">
    <source>
        <dbReference type="ARBA" id="ARBA00023136"/>
    </source>
</evidence>
<dbReference type="AlphaFoldDB" id="A0AAW0UZA6"/>
<evidence type="ECO:0000256" key="5">
    <source>
        <dbReference type="ARBA" id="ARBA00023157"/>
    </source>
</evidence>
<dbReference type="Pfam" id="PF07686">
    <property type="entry name" value="V-set"/>
    <property type="match status" value="1"/>
</dbReference>
<dbReference type="InterPro" id="IPR013162">
    <property type="entry name" value="CD80_C2-set"/>
</dbReference>
<accession>A0AAW0UZA6</accession>
<comment type="caution">
    <text evidence="11">The sequence shown here is derived from an EMBL/GenBank/DDBJ whole genome shotgun (WGS) entry which is preliminary data.</text>
</comment>
<reference evidence="11 12" key="1">
    <citation type="submission" date="2023-03" db="EMBL/GenBank/DDBJ databases">
        <title>High-quality genome of Scylla paramamosain provides insights in environmental adaptation.</title>
        <authorList>
            <person name="Zhang L."/>
        </authorList>
    </citation>
    <scope>NUCLEOTIDE SEQUENCE [LARGE SCALE GENOMIC DNA]</scope>
    <source>
        <strain evidence="11">LZ_2023a</strain>
        <tissue evidence="11">Muscle</tissue>
    </source>
</reference>
<comment type="subcellular location">
    <subcellularLocation>
        <location evidence="1">Membrane</location>
        <topology evidence="1">Single-pass type I membrane protein</topology>
    </subcellularLocation>
</comment>
<dbReference type="InterPro" id="IPR003598">
    <property type="entry name" value="Ig_sub2"/>
</dbReference>